<evidence type="ECO:0000256" key="2">
    <source>
        <dbReference type="ARBA" id="ARBA00006490"/>
    </source>
</evidence>
<dbReference type="AlphaFoldDB" id="A0A9D1TNX5"/>
<feature type="domain" description="Aminotransferase class V" evidence="11">
    <location>
        <begin position="4"/>
        <end position="362"/>
    </location>
</feature>
<evidence type="ECO:0000256" key="3">
    <source>
        <dbReference type="ARBA" id="ARBA00012239"/>
    </source>
</evidence>
<comment type="catalytic activity">
    <reaction evidence="9">
        <text>(sulfur carrier)-H + L-cysteine = (sulfur carrier)-SH + L-alanine</text>
        <dbReference type="Rhea" id="RHEA:43892"/>
        <dbReference type="Rhea" id="RHEA-COMP:14737"/>
        <dbReference type="Rhea" id="RHEA-COMP:14739"/>
        <dbReference type="ChEBI" id="CHEBI:29917"/>
        <dbReference type="ChEBI" id="CHEBI:35235"/>
        <dbReference type="ChEBI" id="CHEBI:57972"/>
        <dbReference type="ChEBI" id="CHEBI:64428"/>
        <dbReference type="EC" id="2.8.1.7"/>
    </reaction>
</comment>
<reference evidence="12" key="1">
    <citation type="journal article" date="2021" name="PeerJ">
        <title>Extensive microbial diversity within the chicken gut microbiome revealed by metagenomics and culture.</title>
        <authorList>
            <person name="Gilroy R."/>
            <person name="Ravi A."/>
            <person name="Getino M."/>
            <person name="Pursley I."/>
            <person name="Horton D.L."/>
            <person name="Alikhan N.F."/>
            <person name="Baker D."/>
            <person name="Gharbi K."/>
            <person name="Hall N."/>
            <person name="Watson M."/>
            <person name="Adriaenssens E.M."/>
            <person name="Foster-Nyarko E."/>
            <person name="Jarju S."/>
            <person name="Secka A."/>
            <person name="Antonio M."/>
            <person name="Oren A."/>
            <person name="Chaudhuri R.R."/>
            <person name="La Ragione R."/>
            <person name="Hildebrand F."/>
            <person name="Pallen M.J."/>
        </authorList>
    </citation>
    <scope>NUCLEOTIDE SEQUENCE</scope>
    <source>
        <strain evidence="12">Gambia11-129</strain>
    </source>
</reference>
<dbReference type="InterPro" id="IPR015424">
    <property type="entry name" value="PyrdxlP-dep_Trfase"/>
</dbReference>
<evidence type="ECO:0000313" key="12">
    <source>
        <dbReference type="EMBL" id="HIV99451.1"/>
    </source>
</evidence>
<dbReference type="Proteomes" id="UP000823936">
    <property type="component" value="Unassembled WGS sequence"/>
</dbReference>
<evidence type="ECO:0000256" key="10">
    <source>
        <dbReference type="RuleBase" id="RU004504"/>
    </source>
</evidence>
<dbReference type="EC" id="2.8.1.7" evidence="3"/>
<keyword evidence="5" id="KW-0479">Metal-binding</keyword>
<dbReference type="Gene3D" id="3.90.1150.10">
    <property type="entry name" value="Aspartate Aminotransferase, domain 1"/>
    <property type="match status" value="1"/>
</dbReference>
<sequence length="375" mass="41174">MTNYFDSAATTTVDPRVLDEYIRATEAYQANASSVHKLGLEARKAFEDARRRFALALKAKEESIVFTSGATESINIVFSSLLRNPSPGKAIISSAEHDAVSSFIPVLKEKGWEIDIIHPKKGKISAEDLYARLDRNTKIVAIMAVNNILGTVFDIKGLVSAVRKFEKENGKKIFFFSDMVQALGKIDFSLEDMDVDAASFSSHKIHGVKGCGALYLKNSATFTAISRGGGQERGLRGGTENIAGVLAFVKAAEIYLKEKKERDERVKKINSIIRNGLEKEGFKILSPEDSSAYIISYVSTWPSEVTIRMLSDKGFYVSGGSACSNNSKASGKKILTEMGIEGRDAEKSVRISLSKDNTEEEAYNLINAIKEIRNV</sequence>
<dbReference type="GO" id="GO:0046872">
    <property type="term" value="F:metal ion binding"/>
    <property type="evidence" value="ECO:0007669"/>
    <property type="project" value="UniProtKB-KW"/>
</dbReference>
<evidence type="ECO:0000256" key="9">
    <source>
        <dbReference type="ARBA" id="ARBA00050776"/>
    </source>
</evidence>
<dbReference type="PANTHER" id="PTHR11601">
    <property type="entry name" value="CYSTEINE DESULFURYLASE FAMILY MEMBER"/>
    <property type="match status" value="1"/>
</dbReference>
<dbReference type="SUPFAM" id="SSF53383">
    <property type="entry name" value="PLP-dependent transferases"/>
    <property type="match status" value="1"/>
</dbReference>
<evidence type="ECO:0000256" key="4">
    <source>
        <dbReference type="ARBA" id="ARBA00022679"/>
    </source>
</evidence>
<dbReference type="InterPro" id="IPR015422">
    <property type="entry name" value="PyrdxlP-dep_Trfase_small"/>
</dbReference>
<evidence type="ECO:0000256" key="8">
    <source>
        <dbReference type="ARBA" id="ARBA00023014"/>
    </source>
</evidence>
<protein>
    <recommendedName>
        <fullName evidence="3">cysteine desulfurase</fullName>
        <ecNumber evidence="3">2.8.1.7</ecNumber>
    </recommendedName>
</protein>
<evidence type="ECO:0000256" key="6">
    <source>
        <dbReference type="ARBA" id="ARBA00022898"/>
    </source>
</evidence>
<accession>A0A9D1TNX5</accession>
<dbReference type="InterPro" id="IPR000192">
    <property type="entry name" value="Aminotrans_V_dom"/>
</dbReference>
<dbReference type="PIRSF" id="PIRSF005572">
    <property type="entry name" value="NifS"/>
    <property type="match status" value="1"/>
</dbReference>
<organism evidence="12 13">
    <name type="scientific">Candidatus Ornithospirochaeta avicola</name>
    <dbReference type="NCBI Taxonomy" id="2840896"/>
    <lineage>
        <taxon>Bacteria</taxon>
        <taxon>Pseudomonadati</taxon>
        <taxon>Spirochaetota</taxon>
        <taxon>Spirochaetia</taxon>
        <taxon>Spirochaetales</taxon>
        <taxon>Spirochaetaceae</taxon>
        <taxon>Spirochaetaceae incertae sedis</taxon>
        <taxon>Candidatus Ornithospirochaeta</taxon>
    </lineage>
</organism>
<gene>
    <name evidence="12" type="ORF">IAB12_06730</name>
</gene>
<proteinExistence type="inferred from homology"/>
<keyword evidence="7" id="KW-0408">Iron</keyword>
<keyword evidence="4" id="KW-0808">Transferase</keyword>
<evidence type="ECO:0000256" key="7">
    <source>
        <dbReference type="ARBA" id="ARBA00023004"/>
    </source>
</evidence>
<evidence type="ECO:0000259" key="11">
    <source>
        <dbReference type="Pfam" id="PF00266"/>
    </source>
</evidence>
<evidence type="ECO:0000256" key="5">
    <source>
        <dbReference type="ARBA" id="ARBA00022723"/>
    </source>
</evidence>
<comment type="similarity">
    <text evidence="2">Belongs to the class-V pyridoxal-phosphate-dependent aminotransferase family. NifS/IscS subfamily.</text>
</comment>
<comment type="cofactor">
    <cofactor evidence="1 10">
        <name>pyridoxal 5'-phosphate</name>
        <dbReference type="ChEBI" id="CHEBI:597326"/>
    </cofactor>
</comment>
<keyword evidence="8" id="KW-0411">Iron-sulfur</keyword>
<dbReference type="Gene3D" id="3.40.640.10">
    <property type="entry name" value="Type I PLP-dependent aspartate aminotransferase-like (Major domain)"/>
    <property type="match status" value="1"/>
</dbReference>
<name>A0A9D1TNX5_9SPIO</name>
<dbReference type="EMBL" id="DXHU01000023">
    <property type="protein sequence ID" value="HIV99451.1"/>
    <property type="molecule type" value="Genomic_DNA"/>
</dbReference>
<dbReference type="PANTHER" id="PTHR11601:SF34">
    <property type="entry name" value="CYSTEINE DESULFURASE"/>
    <property type="match status" value="1"/>
</dbReference>
<dbReference type="InterPro" id="IPR016454">
    <property type="entry name" value="Cysteine_dSase"/>
</dbReference>
<dbReference type="PROSITE" id="PS00595">
    <property type="entry name" value="AA_TRANSFER_CLASS_5"/>
    <property type="match status" value="1"/>
</dbReference>
<reference evidence="12" key="2">
    <citation type="submission" date="2021-04" db="EMBL/GenBank/DDBJ databases">
        <authorList>
            <person name="Gilroy R."/>
        </authorList>
    </citation>
    <scope>NUCLEOTIDE SEQUENCE</scope>
    <source>
        <strain evidence="12">Gambia11-129</strain>
    </source>
</reference>
<dbReference type="Pfam" id="PF00266">
    <property type="entry name" value="Aminotran_5"/>
    <property type="match status" value="1"/>
</dbReference>
<evidence type="ECO:0000256" key="1">
    <source>
        <dbReference type="ARBA" id="ARBA00001933"/>
    </source>
</evidence>
<comment type="caution">
    <text evidence="12">The sequence shown here is derived from an EMBL/GenBank/DDBJ whole genome shotgun (WGS) entry which is preliminary data.</text>
</comment>
<dbReference type="GO" id="GO:0031071">
    <property type="term" value="F:cysteine desulfurase activity"/>
    <property type="evidence" value="ECO:0007669"/>
    <property type="project" value="UniProtKB-EC"/>
</dbReference>
<dbReference type="InterPro" id="IPR015421">
    <property type="entry name" value="PyrdxlP-dep_Trfase_major"/>
</dbReference>
<dbReference type="InterPro" id="IPR020578">
    <property type="entry name" value="Aminotrans_V_PyrdxlP_BS"/>
</dbReference>
<dbReference type="Gene3D" id="1.10.260.50">
    <property type="match status" value="1"/>
</dbReference>
<keyword evidence="6" id="KW-0663">Pyridoxal phosphate</keyword>
<dbReference type="GO" id="GO:0051536">
    <property type="term" value="F:iron-sulfur cluster binding"/>
    <property type="evidence" value="ECO:0007669"/>
    <property type="project" value="UniProtKB-KW"/>
</dbReference>
<evidence type="ECO:0000313" key="13">
    <source>
        <dbReference type="Proteomes" id="UP000823936"/>
    </source>
</evidence>